<organism evidence="4 5">
    <name type="scientific">Microscilla marina ATCC 23134</name>
    <dbReference type="NCBI Taxonomy" id="313606"/>
    <lineage>
        <taxon>Bacteria</taxon>
        <taxon>Pseudomonadati</taxon>
        <taxon>Bacteroidota</taxon>
        <taxon>Cytophagia</taxon>
        <taxon>Cytophagales</taxon>
        <taxon>Microscillaceae</taxon>
        <taxon>Microscilla</taxon>
    </lineage>
</organism>
<keyword evidence="2" id="KW-0677">Repeat</keyword>
<sequence>MASLVPVWGRAFLLDKNLNTMKKYIGLCSFLFLLTMTSCAQNKQNAVKLLSMEALEKMEAVALEKALEKPEEVIKLDLTGNGKKHIQTLGQFKNLQYLSLEGSELGEIPKVVFDLPHLQWLNIVDNKLDKLPKGIGKLAQIRRLDVGSNPFTELPAEIGKLTTLEELGLASTQIKTYPQEFANLKKLHSINFLMANVKELPEVLGKLSSLKNIYLHFNPEIDSKQVFGVLTKLPNLEVLIYDNCNVTTLPQEVTQLKSLKKFEFGDKDINTSQVLKLLGELPKLEYSTMSVLKTLPKDVRQLKKLKTLQLMLTKNTQEEQDQVFISLQGMSSLKYLHVYGDDFKPLTKEIGKLAQLTTLKLIGNSLKTLPEEIKNLTKLQLLDLTRNDFSDQEKARIKKLLPNTEIKF</sequence>
<dbReference type="EMBL" id="AAWS01000002">
    <property type="protein sequence ID" value="EAY31629.1"/>
    <property type="molecule type" value="Genomic_DNA"/>
</dbReference>
<dbReference type="InterPro" id="IPR003591">
    <property type="entry name" value="Leu-rich_rpt_typical-subtyp"/>
</dbReference>
<dbReference type="OrthoDB" id="9780183at2"/>
<evidence type="ECO:0000313" key="5">
    <source>
        <dbReference type="Proteomes" id="UP000004095"/>
    </source>
</evidence>
<accession>A1ZD90</accession>
<dbReference type="Gene3D" id="3.80.10.10">
    <property type="entry name" value="Ribonuclease Inhibitor"/>
    <property type="match status" value="1"/>
</dbReference>
<dbReference type="InterPro" id="IPR032675">
    <property type="entry name" value="LRR_dom_sf"/>
</dbReference>
<dbReference type="eggNOG" id="COG4886">
    <property type="taxonomic scope" value="Bacteria"/>
</dbReference>
<dbReference type="InterPro" id="IPR050216">
    <property type="entry name" value="LRR_domain-containing"/>
</dbReference>
<evidence type="ECO:0000259" key="3">
    <source>
        <dbReference type="Pfam" id="PF23598"/>
    </source>
</evidence>
<dbReference type="SMART" id="SM00369">
    <property type="entry name" value="LRR_TYP"/>
    <property type="match status" value="4"/>
</dbReference>
<evidence type="ECO:0000256" key="1">
    <source>
        <dbReference type="ARBA" id="ARBA00022614"/>
    </source>
</evidence>
<dbReference type="AlphaFoldDB" id="A1ZD90"/>
<dbReference type="PANTHER" id="PTHR48051:SF1">
    <property type="entry name" value="RAS SUPPRESSOR PROTEIN 1"/>
    <property type="match status" value="1"/>
</dbReference>
<dbReference type="SUPFAM" id="SSF52058">
    <property type="entry name" value="L domain-like"/>
    <property type="match status" value="1"/>
</dbReference>
<evidence type="ECO:0000256" key="2">
    <source>
        <dbReference type="ARBA" id="ARBA00022737"/>
    </source>
</evidence>
<feature type="domain" description="Disease resistance R13L4/SHOC-2-like LRR" evidence="3">
    <location>
        <begin position="78"/>
        <end position="218"/>
    </location>
</feature>
<reference evidence="4 5" key="1">
    <citation type="submission" date="2007-01" db="EMBL/GenBank/DDBJ databases">
        <authorList>
            <person name="Haygood M."/>
            <person name="Podell S."/>
            <person name="Anderson C."/>
            <person name="Hopkinson B."/>
            <person name="Roe K."/>
            <person name="Barbeau K."/>
            <person name="Gaasterland T."/>
            <person name="Ferriera S."/>
            <person name="Johnson J."/>
            <person name="Kravitz S."/>
            <person name="Beeson K."/>
            <person name="Sutton G."/>
            <person name="Rogers Y.-H."/>
            <person name="Friedman R."/>
            <person name="Frazier M."/>
            <person name="Venter J.C."/>
        </authorList>
    </citation>
    <scope>NUCLEOTIDE SEQUENCE [LARGE SCALE GENOMIC DNA]</scope>
    <source>
        <strain evidence="4 5">ATCC 23134</strain>
    </source>
</reference>
<proteinExistence type="predicted"/>
<comment type="caution">
    <text evidence="4">The sequence shown here is derived from an EMBL/GenBank/DDBJ whole genome shotgun (WGS) entry which is preliminary data.</text>
</comment>
<dbReference type="GO" id="GO:0005737">
    <property type="term" value="C:cytoplasm"/>
    <property type="evidence" value="ECO:0007669"/>
    <property type="project" value="TreeGrafter"/>
</dbReference>
<evidence type="ECO:0000313" key="4">
    <source>
        <dbReference type="EMBL" id="EAY31629.1"/>
    </source>
</evidence>
<dbReference type="Pfam" id="PF23598">
    <property type="entry name" value="LRR_14"/>
    <property type="match status" value="1"/>
</dbReference>
<name>A1ZD90_MICM2</name>
<gene>
    <name evidence="4" type="ORF">M23134_05135</name>
</gene>
<dbReference type="Proteomes" id="UP000004095">
    <property type="component" value="Unassembled WGS sequence"/>
</dbReference>
<dbReference type="InterPro" id="IPR055414">
    <property type="entry name" value="LRR_R13L4/SHOC2-like"/>
</dbReference>
<keyword evidence="5" id="KW-1185">Reference proteome</keyword>
<dbReference type="SMART" id="SM00364">
    <property type="entry name" value="LRR_BAC"/>
    <property type="match status" value="3"/>
</dbReference>
<dbReference type="PANTHER" id="PTHR48051">
    <property type="match status" value="1"/>
</dbReference>
<protein>
    <submittedName>
        <fullName evidence="4">Leucine-rich repeat containing protein</fullName>
    </submittedName>
</protein>
<keyword evidence="1" id="KW-0433">Leucine-rich repeat</keyword>